<proteinExistence type="predicted"/>
<evidence type="ECO:0000313" key="1">
    <source>
        <dbReference type="EMBL" id="KTF06038.1"/>
    </source>
</evidence>
<gene>
    <name evidence="1" type="ORF">MGSAQ_002465</name>
</gene>
<dbReference type="EMBL" id="AYSL01001408">
    <property type="protein sequence ID" value="KTF06038.1"/>
    <property type="molecule type" value="Genomic_DNA"/>
</dbReference>
<name>A0A1B6NRT7_9ZZZZ</name>
<reference evidence="1" key="1">
    <citation type="submission" date="2013-11" db="EMBL/GenBank/DDBJ databases">
        <title>Microbial diversity, functional groups and degradation webs in Northern and Southern Mediterranean and Red Sea marine crude oil polluted sites.</title>
        <authorList>
            <person name="Daffonchio D."/>
            <person name="Mapelli F."/>
            <person name="Ferrer M."/>
            <person name="Richter M."/>
            <person name="Cherif A."/>
            <person name="Malkawi H.I."/>
            <person name="Yakimov M.M."/>
            <person name="Abdel-Fattah Y.R."/>
            <person name="Blaghen M."/>
            <person name="Golyshin P.N."/>
            <person name="Kalogerakis N."/>
            <person name="Boon N."/>
            <person name="Magagnini M."/>
            <person name="Fava F."/>
        </authorList>
    </citation>
    <scope>NUCLEOTIDE SEQUENCE</scope>
</reference>
<organism evidence="1">
    <name type="scientific">marine sediment metagenome</name>
    <dbReference type="NCBI Taxonomy" id="412755"/>
    <lineage>
        <taxon>unclassified sequences</taxon>
        <taxon>metagenomes</taxon>
        <taxon>ecological metagenomes</taxon>
    </lineage>
</organism>
<dbReference type="AlphaFoldDB" id="A0A1B6NRT7"/>
<sequence length="50" mass="5818">MDAIAGGRERQEGRLVQQAFQVKVRTFANQFELEDKGLRQRLASLEFEHL</sequence>
<accession>A0A1B6NRT7</accession>
<protein>
    <submittedName>
        <fullName evidence="1">Uncharacterized protein</fullName>
    </submittedName>
</protein>
<comment type="caution">
    <text evidence="1">The sequence shown here is derived from an EMBL/GenBank/DDBJ whole genome shotgun (WGS) entry which is preliminary data.</text>
</comment>